<protein>
    <submittedName>
        <fullName evidence="2">Uncharacterized protein</fullName>
    </submittedName>
</protein>
<sequence length="71" mass="8270">MVQLIFFCMLAAVLSLNTFALDLNAETQLQKALHRIKELEMQARFNSVNEEQKLRACNERVELNENSLKMK</sequence>
<organism evidence="1 2">
    <name type="scientific">Panagrolaimus sp. ES5</name>
    <dbReference type="NCBI Taxonomy" id="591445"/>
    <lineage>
        <taxon>Eukaryota</taxon>
        <taxon>Metazoa</taxon>
        <taxon>Ecdysozoa</taxon>
        <taxon>Nematoda</taxon>
        <taxon>Chromadorea</taxon>
        <taxon>Rhabditida</taxon>
        <taxon>Tylenchina</taxon>
        <taxon>Panagrolaimomorpha</taxon>
        <taxon>Panagrolaimoidea</taxon>
        <taxon>Panagrolaimidae</taxon>
        <taxon>Panagrolaimus</taxon>
    </lineage>
</organism>
<proteinExistence type="predicted"/>
<evidence type="ECO:0000313" key="2">
    <source>
        <dbReference type="WBParaSite" id="ES5_v2.g16017.t1"/>
    </source>
</evidence>
<dbReference type="WBParaSite" id="ES5_v2.g16017.t1">
    <property type="protein sequence ID" value="ES5_v2.g16017.t1"/>
    <property type="gene ID" value="ES5_v2.g16017"/>
</dbReference>
<name>A0AC34FGH6_9BILA</name>
<dbReference type="Proteomes" id="UP000887579">
    <property type="component" value="Unplaced"/>
</dbReference>
<accession>A0AC34FGH6</accession>
<evidence type="ECO:0000313" key="1">
    <source>
        <dbReference type="Proteomes" id="UP000887579"/>
    </source>
</evidence>
<reference evidence="2" key="1">
    <citation type="submission" date="2022-11" db="UniProtKB">
        <authorList>
            <consortium name="WormBaseParasite"/>
        </authorList>
    </citation>
    <scope>IDENTIFICATION</scope>
</reference>